<name>A0ABP1FF62_9CHLO</name>
<gene>
    <name evidence="8" type="primary">g216</name>
    <name evidence="8" type="ORF">VP750_LOCUS187</name>
</gene>
<dbReference type="InterPro" id="IPR032828">
    <property type="entry name" value="PolyA_RNA-bd"/>
</dbReference>
<evidence type="ECO:0000313" key="9">
    <source>
        <dbReference type="Proteomes" id="UP001497392"/>
    </source>
</evidence>
<dbReference type="PANTHER" id="PTHR43051:SF1">
    <property type="entry name" value="POLYNUCLEOTIDE ADENYLYLTRANSFERASE FAMILY PROTEIN"/>
    <property type="match status" value="1"/>
</dbReference>
<dbReference type="SUPFAM" id="SSF81891">
    <property type="entry name" value="Poly A polymerase C-terminal region-like"/>
    <property type="match status" value="1"/>
</dbReference>
<evidence type="ECO:0000259" key="6">
    <source>
        <dbReference type="Pfam" id="PF01743"/>
    </source>
</evidence>
<dbReference type="Proteomes" id="UP001497392">
    <property type="component" value="Unassembled WGS sequence"/>
</dbReference>
<dbReference type="EMBL" id="CAXHTA020000001">
    <property type="protein sequence ID" value="CAL5218528.1"/>
    <property type="molecule type" value="Genomic_DNA"/>
</dbReference>
<dbReference type="InterPro" id="IPR052191">
    <property type="entry name" value="tRNA_ntf/polyA_polymerase_I"/>
</dbReference>
<evidence type="ECO:0000256" key="1">
    <source>
        <dbReference type="ARBA" id="ARBA00007265"/>
    </source>
</evidence>
<organism evidence="8 9">
    <name type="scientific">Coccomyxa viridis</name>
    <dbReference type="NCBI Taxonomy" id="1274662"/>
    <lineage>
        <taxon>Eukaryota</taxon>
        <taxon>Viridiplantae</taxon>
        <taxon>Chlorophyta</taxon>
        <taxon>core chlorophytes</taxon>
        <taxon>Trebouxiophyceae</taxon>
        <taxon>Trebouxiophyceae incertae sedis</taxon>
        <taxon>Coccomyxaceae</taxon>
        <taxon>Coccomyxa</taxon>
    </lineage>
</organism>
<evidence type="ECO:0000259" key="7">
    <source>
        <dbReference type="Pfam" id="PF12627"/>
    </source>
</evidence>
<dbReference type="PANTHER" id="PTHR43051">
    <property type="entry name" value="POLYNUCLEOTIDE ADENYLYLTRANSFERASE FAMILY PROTEIN"/>
    <property type="match status" value="1"/>
</dbReference>
<dbReference type="InterPro" id="IPR002646">
    <property type="entry name" value="PolA_pol_head_dom"/>
</dbReference>
<keyword evidence="3" id="KW-0547">Nucleotide-binding</keyword>
<dbReference type="Gene3D" id="1.10.3090.10">
    <property type="entry name" value="cca-adding enzyme, domain 2"/>
    <property type="match status" value="1"/>
</dbReference>
<comment type="similarity">
    <text evidence="1 4">Belongs to the tRNA nucleotidyltransferase/poly(A) polymerase family.</text>
</comment>
<keyword evidence="9" id="KW-1185">Reference proteome</keyword>
<evidence type="ECO:0000313" key="8">
    <source>
        <dbReference type="EMBL" id="CAL5218528.1"/>
    </source>
</evidence>
<evidence type="ECO:0000256" key="3">
    <source>
        <dbReference type="ARBA" id="ARBA00022741"/>
    </source>
</evidence>
<sequence length="538" mass="59304">MLYRACLKRKAGYSVLEEESRAVIVQKQEEQIRKSAKGSKSSAKKASRPEARIVDDSLHHIRQQDIPRGVLTALLKLRGAGHEGYLVGGAVRDLLLGAQPKDFDILTTATPVQVKRLFGRCRIVGTRFPIALVHSGGLILEVSSFGTKAKRDIIPTDAATYLNTPAPRGKGFDRHVRATSAQQQAVSWSSARQANAQSRDFTVNSLMLDPFSLLIYDYSGGVKDCSKRVLRSIGSASESLQQDPVRILRAVRHAARCGLSIERATGQAMEAHREGVMQLPESRVRMEAEALFGYGSSAASMRLLWRFKLLDVLLPQLAERFAKAKLPRNLSAAANKKEPILGLLEDLDVEVEPSRPVDWTVWAAVMAAPMVDEALADLLKAEQKAAKARSSPPVTEEDGRKKKRRGDVDKDADEAYQEAQEQQNGARCRRAGAKAHTELGVAISAAVKQLMQHANDDGVAKSVLPAAQWVRAAHLLKMAVESVDDEQPSMYTCKENKDAEQAHARGVRRADIDLLLDVLDDRPVRWQEQRDRLAALLQ</sequence>
<dbReference type="InterPro" id="IPR043519">
    <property type="entry name" value="NT_sf"/>
</dbReference>
<feature type="region of interest" description="Disordered" evidence="5">
    <location>
        <begin position="384"/>
        <end position="431"/>
    </location>
</feature>
<evidence type="ECO:0000256" key="4">
    <source>
        <dbReference type="RuleBase" id="RU003953"/>
    </source>
</evidence>
<evidence type="ECO:0000256" key="2">
    <source>
        <dbReference type="ARBA" id="ARBA00022679"/>
    </source>
</evidence>
<feature type="domain" description="Poly A polymerase head" evidence="6">
    <location>
        <begin position="85"/>
        <end position="231"/>
    </location>
</feature>
<reference evidence="8 9" key="1">
    <citation type="submission" date="2024-06" db="EMBL/GenBank/DDBJ databases">
        <authorList>
            <person name="Kraege A."/>
            <person name="Thomma B."/>
        </authorList>
    </citation>
    <scope>NUCLEOTIDE SEQUENCE [LARGE SCALE GENOMIC DNA]</scope>
</reference>
<dbReference type="SUPFAM" id="SSF81301">
    <property type="entry name" value="Nucleotidyltransferase"/>
    <property type="match status" value="1"/>
</dbReference>
<comment type="caution">
    <text evidence="8">The sequence shown here is derived from an EMBL/GenBank/DDBJ whole genome shotgun (WGS) entry which is preliminary data.</text>
</comment>
<dbReference type="Pfam" id="PF12627">
    <property type="entry name" value="PolyA_pol_RNAbd"/>
    <property type="match status" value="1"/>
</dbReference>
<accession>A0ABP1FF62</accession>
<evidence type="ECO:0000256" key="5">
    <source>
        <dbReference type="SAM" id="MobiDB-lite"/>
    </source>
</evidence>
<protein>
    <submittedName>
        <fullName evidence="8">G216 protein</fullName>
    </submittedName>
</protein>
<keyword evidence="2 4" id="KW-0808">Transferase</keyword>
<feature type="domain" description="tRNA nucleotidyltransferase/poly(A) polymerase RNA and SrmB- binding" evidence="7">
    <location>
        <begin position="258"/>
        <end position="319"/>
    </location>
</feature>
<proteinExistence type="inferred from homology"/>
<dbReference type="Gene3D" id="3.30.460.10">
    <property type="entry name" value="Beta Polymerase, domain 2"/>
    <property type="match status" value="1"/>
</dbReference>
<dbReference type="Pfam" id="PF01743">
    <property type="entry name" value="PolyA_pol"/>
    <property type="match status" value="1"/>
</dbReference>
<keyword evidence="4" id="KW-0694">RNA-binding</keyword>